<reference evidence="17 18" key="1">
    <citation type="submission" date="2020-04" db="EMBL/GenBank/DDBJ databases">
        <title>Description of novel Gluconacetobacter.</title>
        <authorList>
            <person name="Sombolestani A."/>
        </authorList>
    </citation>
    <scope>NUCLEOTIDE SEQUENCE [LARGE SCALE GENOMIC DNA]</scope>
    <source>
        <strain evidence="17 18">LMG 7603</strain>
    </source>
</reference>
<evidence type="ECO:0000256" key="14">
    <source>
        <dbReference type="ARBA" id="ARBA00048988"/>
    </source>
</evidence>
<dbReference type="Pfam" id="PF00580">
    <property type="entry name" value="UvrD-helicase"/>
    <property type="match status" value="1"/>
</dbReference>
<protein>
    <recommendedName>
        <fullName evidence="12">DNA 3'-5' helicase</fullName>
        <ecNumber evidence="12">5.6.2.4</ecNumber>
    </recommendedName>
    <alternativeName>
        <fullName evidence="13">DNA 3'-5' helicase II</fullName>
    </alternativeName>
</protein>
<keyword evidence="10" id="KW-0413">Isomerase</keyword>
<dbReference type="Pfam" id="PF13361">
    <property type="entry name" value="UvrD_C"/>
    <property type="match status" value="1"/>
</dbReference>
<evidence type="ECO:0000256" key="8">
    <source>
        <dbReference type="ARBA" id="ARBA00023125"/>
    </source>
</evidence>
<evidence type="ECO:0000256" key="9">
    <source>
        <dbReference type="ARBA" id="ARBA00023204"/>
    </source>
</evidence>
<evidence type="ECO:0000256" key="10">
    <source>
        <dbReference type="ARBA" id="ARBA00023235"/>
    </source>
</evidence>
<dbReference type="SUPFAM" id="SSF52540">
    <property type="entry name" value="P-loop containing nucleoside triphosphate hydrolases"/>
    <property type="match status" value="1"/>
</dbReference>
<sequence>MNPLDAIGLANARQGEASDPGASVFVSASAGSGKTKLLIDRLLRLMLPRPAPDARGDGAGDLLAGADPARIQCLTFTKAAAAEMAIRLQKRLGSWVTLPDASLDRELAFLSVPPCEATRRAARELFARVLDLPGGMRIGTIHAFCQSLLRRFPVEAAISPHFTLVEDTDARIAMGESVEAVVGGGGPAVAILASQIGAGDFAALIGGLQARLRQLQPVITALEQDRAAIEAALMRVLGTRGRDADAVRRAACAVPDEERLRGMLRIVAEQASTAVRAKAVAMLDWMALAPDARAAQWDAWRAALVKQDGEPRRRGGLNAKFDETQPQIGDALLAEAERIIAVDEECRAIAILRVSQALLDVAVPVLHRYGERKRGRGLVDYDDLIERTLDLLKDPGAAWVLYKLDGGIDHLLLDEVQDTSPDQWAIAGGLTSEFFAGAGAHDDGAPPRTLFAVGDYKQSIYSFQGADPAAFRHWRQRFRRQVEDAGRMWKEPALTVSFRSTAPVLRLVDSVFSLPDAARGLVEPGGGVPGHLSARPGQGGRVELWPLTPIDEAGEDANPWAAPRENEGQSTAAQRLADSLAAWIVAELRRPPEPGQAPLTPGDVLVLVPRRSNFVRALIRALKTQDVPVATLVRTGLVDQVAVQDLMALCDALLLPQDDLTLACVLTSPLGGVSDDGVMDLAVGRGDRPLWAVLRDRHAERPDWRAAWTMLDALFRRVDYASPYGLLSEALGPLGGRARLLARLGPEAAEPVDELLSAALRYESLHPASLQGFLHWLRASQETVKREPDAAADMVRVMTAHGAKGLQARLVILPDTVGTAKFDGGLVWARDQPSGLDLPLWVPRAEMGIGVTRALQQTIRAAAIEEYNRLLYVALTRASDRLVVCGWQQKRMVTDESWYMLCRRGFEQAGAEERPFDLGWEGTRLVLEEAPARLSGAPAAPRSRPEPPAVALPAWMGRAPDWIATPPSAEAKLLRPLVPSRPDDAPLGPQPAVRSPLAIARARRPAAREQALRKGQLVHALLQYLPDRPAADRARVARDWLSRTGHGLDAAEQARIAAQVLAVMDDPAMAPLFGPGSRAEQPLAGIAGGAVIVGQVDRMMVRPGDVLLCDFKTNRQPPDDAASVPVLYLRQMASYRALLGALYPDRPVRCTLVWTEDVRIMPLPDSLLAQHAPGQASGGQTPEGP</sequence>
<evidence type="ECO:0000256" key="3">
    <source>
        <dbReference type="ARBA" id="ARBA00022763"/>
    </source>
</evidence>
<dbReference type="RefSeq" id="WP_012553697.1">
    <property type="nucleotide sequence ID" value="NZ_JABEQG010000022.1"/>
</dbReference>
<dbReference type="PANTHER" id="PTHR11070:SF2">
    <property type="entry name" value="ATP-DEPENDENT DNA HELICASE SRS2"/>
    <property type="match status" value="1"/>
</dbReference>
<dbReference type="Proteomes" id="UP000550787">
    <property type="component" value="Unassembled WGS sequence"/>
</dbReference>
<feature type="region of interest" description="Disordered" evidence="16">
    <location>
        <begin position="553"/>
        <end position="572"/>
    </location>
</feature>
<dbReference type="EMBL" id="JABEQG010000022">
    <property type="protein sequence ID" value="MBB2156993.1"/>
    <property type="molecule type" value="Genomic_DNA"/>
</dbReference>
<keyword evidence="6" id="KW-0269">Exonuclease</keyword>
<evidence type="ECO:0000256" key="7">
    <source>
        <dbReference type="ARBA" id="ARBA00022840"/>
    </source>
</evidence>
<dbReference type="InterPro" id="IPR011604">
    <property type="entry name" value="PDDEXK-like_dom_sf"/>
</dbReference>
<evidence type="ECO:0000256" key="13">
    <source>
        <dbReference type="ARBA" id="ARBA00034923"/>
    </source>
</evidence>
<keyword evidence="7 15" id="KW-0067">ATP-binding</keyword>
<comment type="caution">
    <text evidence="17">The sequence shown here is derived from an EMBL/GenBank/DDBJ whole genome shotgun (WGS) entry which is preliminary data.</text>
</comment>
<dbReference type="AlphaFoldDB" id="A0A7W4I668"/>
<keyword evidence="1" id="KW-0540">Nuclease</keyword>
<dbReference type="GO" id="GO:0043138">
    <property type="term" value="F:3'-5' DNA helicase activity"/>
    <property type="evidence" value="ECO:0007669"/>
    <property type="project" value="UniProtKB-EC"/>
</dbReference>
<evidence type="ECO:0000256" key="16">
    <source>
        <dbReference type="SAM" id="MobiDB-lite"/>
    </source>
</evidence>
<dbReference type="InterPro" id="IPR011335">
    <property type="entry name" value="Restrct_endonuc-II-like"/>
</dbReference>
<evidence type="ECO:0000256" key="4">
    <source>
        <dbReference type="ARBA" id="ARBA00022801"/>
    </source>
</evidence>
<dbReference type="NCBIfam" id="TIGR02784">
    <property type="entry name" value="addA_alphas"/>
    <property type="match status" value="1"/>
</dbReference>
<dbReference type="InterPro" id="IPR038726">
    <property type="entry name" value="PDDEXK_AddAB-type"/>
</dbReference>
<keyword evidence="8" id="KW-0238">DNA-binding</keyword>
<accession>A0A7W4I668</accession>
<dbReference type="GO" id="GO:0004527">
    <property type="term" value="F:exonuclease activity"/>
    <property type="evidence" value="ECO:0007669"/>
    <property type="project" value="UniProtKB-KW"/>
</dbReference>
<evidence type="ECO:0000256" key="12">
    <source>
        <dbReference type="ARBA" id="ARBA00034808"/>
    </source>
</evidence>
<dbReference type="EC" id="5.6.2.4" evidence="12"/>
<proteinExistence type="predicted"/>
<comment type="catalytic activity">
    <reaction evidence="11">
        <text>Couples ATP hydrolysis with the unwinding of duplex DNA by translocating in the 3'-5' direction.</text>
        <dbReference type="EC" id="5.6.2.4"/>
    </reaction>
</comment>
<keyword evidence="5 15" id="KW-0347">Helicase</keyword>
<evidence type="ECO:0000313" key="18">
    <source>
        <dbReference type="Proteomes" id="UP000550787"/>
    </source>
</evidence>
<dbReference type="InterPro" id="IPR014016">
    <property type="entry name" value="UvrD-like_ATP-bd"/>
</dbReference>
<evidence type="ECO:0000313" key="17">
    <source>
        <dbReference type="EMBL" id="MBB2156993.1"/>
    </source>
</evidence>
<keyword evidence="2 15" id="KW-0547">Nucleotide-binding</keyword>
<feature type="binding site" evidence="15">
    <location>
        <begin position="28"/>
        <end position="35"/>
    </location>
    <ligand>
        <name>ATP</name>
        <dbReference type="ChEBI" id="CHEBI:30616"/>
    </ligand>
</feature>
<evidence type="ECO:0000256" key="15">
    <source>
        <dbReference type="PROSITE-ProRule" id="PRU00560"/>
    </source>
</evidence>
<keyword evidence="9" id="KW-0234">DNA repair</keyword>
<dbReference type="PROSITE" id="PS51217">
    <property type="entry name" value="UVRD_HELICASE_CTER"/>
    <property type="match status" value="1"/>
</dbReference>
<evidence type="ECO:0000256" key="2">
    <source>
        <dbReference type="ARBA" id="ARBA00022741"/>
    </source>
</evidence>
<dbReference type="InterPro" id="IPR000212">
    <property type="entry name" value="DNA_helicase_UvrD/REP"/>
</dbReference>
<evidence type="ECO:0000256" key="6">
    <source>
        <dbReference type="ARBA" id="ARBA00022839"/>
    </source>
</evidence>
<dbReference type="GO" id="GO:0000725">
    <property type="term" value="P:recombinational repair"/>
    <property type="evidence" value="ECO:0007669"/>
    <property type="project" value="TreeGrafter"/>
</dbReference>
<dbReference type="Gene3D" id="3.90.320.10">
    <property type="match status" value="1"/>
</dbReference>
<keyword evidence="4 15" id="KW-0378">Hydrolase</keyword>
<dbReference type="GO" id="GO:0033202">
    <property type="term" value="C:DNA helicase complex"/>
    <property type="evidence" value="ECO:0007669"/>
    <property type="project" value="TreeGrafter"/>
</dbReference>
<dbReference type="GO" id="GO:0005524">
    <property type="term" value="F:ATP binding"/>
    <property type="evidence" value="ECO:0007669"/>
    <property type="project" value="UniProtKB-UniRule"/>
</dbReference>
<dbReference type="GO" id="GO:0003677">
    <property type="term" value="F:DNA binding"/>
    <property type="evidence" value="ECO:0007669"/>
    <property type="project" value="UniProtKB-KW"/>
</dbReference>
<keyword evidence="3" id="KW-0227">DNA damage</keyword>
<dbReference type="Gene3D" id="1.10.486.10">
    <property type="entry name" value="PCRA, domain 4"/>
    <property type="match status" value="1"/>
</dbReference>
<gene>
    <name evidence="17" type="primary">addA</name>
    <name evidence="17" type="ORF">HLH33_11835</name>
</gene>
<dbReference type="GO" id="GO:0005829">
    <property type="term" value="C:cytosol"/>
    <property type="evidence" value="ECO:0007669"/>
    <property type="project" value="TreeGrafter"/>
</dbReference>
<evidence type="ECO:0000256" key="1">
    <source>
        <dbReference type="ARBA" id="ARBA00022722"/>
    </source>
</evidence>
<dbReference type="SUPFAM" id="SSF52980">
    <property type="entry name" value="Restriction endonuclease-like"/>
    <property type="match status" value="1"/>
</dbReference>
<evidence type="ECO:0000256" key="11">
    <source>
        <dbReference type="ARBA" id="ARBA00034617"/>
    </source>
</evidence>
<dbReference type="Gene3D" id="3.40.50.300">
    <property type="entry name" value="P-loop containing nucleotide triphosphate hydrolases"/>
    <property type="match status" value="4"/>
</dbReference>
<comment type="catalytic activity">
    <reaction evidence="14">
        <text>ATP + H2O = ADP + phosphate + H(+)</text>
        <dbReference type="Rhea" id="RHEA:13065"/>
        <dbReference type="ChEBI" id="CHEBI:15377"/>
        <dbReference type="ChEBI" id="CHEBI:15378"/>
        <dbReference type="ChEBI" id="CHEBI:30616"/>
        <dbReference type="ChEBI" id="CHEBI:43474"/>
        <dbReference type="ChEBI" id="CHEBI:456216"/>
        <dbReference type="EC" id="5.6.2.4"/>
    </reaction>
</comment>
<dbReference type="InterPro" id="IPR014017">
    <property type="entry name" value="DNA_helicase_UvrD-like_C"/>
</dbReference>
<dbReference type="InterPro" id="IPR027417">
    <property type="entry name" value="P-loop_NTPase"/>
</dbReference>
<dbReference type="PROSITE" id="PS51198">
    <property type="entry name" value="UVRD_HELICASE_ATP_BIND"/>
    <property type="match status" value="1"/>
</dbReference>
<organism evidence="17 18">
    <name type="scientific">Gluconacetobacter diazotrophicus</name>
    <name type="common">Acetobacter diazotrophicus</name>
    <dbReference type="NCBI Taxonomy" id="33996"/>
    <lineage>
        <taxon>Bacteria</taxon>
        <taxon>Pseudomonadati</taxon>
        <taxon>Pseudomonadota</taxon>
        <taxon>Alphaproteobacteria</taxon>
        <taxon>Acetobacterales</taxon>
        <taxon>Acetobacteraceae</taxon>
        <taxon>Gluconacetobacter</taxon>
    </lineage>
</organism>
<dbReference type="PANTHER" id="PTHR11070">
    <property type="entry name" value="UVRD / RECB / PCRA DNA HELICASE FAMILY MEMBER"/>
    <property type="match status" value="1"/>
</dbReference>
<dbReference type="Pfam" id="PF12705">
    <property type="entry name" value="PDDEXK_1"/>
    <property type="match status" value="1"/>
</dbReference>
<dbReference type="InterPro" id="IPR014151">
    <property type="entry name" value="DNA_helicase_AddA"/>
</dbReference>
<evidence type="ECO:0000256" key="5">
    <source>
        <dbReference type="ARBA" id="ARBA00022806"/>
    </source>
</evidence>
<name>A0A7W4I668_GLUDI</name>